<dbReference type="Proteomes" id="UP000504615">
    <property type="component" value="Unplaced"/>
</dbReference>
<dbReference type="KEGG" id="pbar:105431184"/>
<proteinExistence type="predicted"/>
<evidence type="ECO:0000313" key="3">
    <source>
        <dbReference type="RefSeq" id="XP_011643516.1"/>
    </source>
</evidence>
<sequence length="121" mass="13793">MYNALPTKDDDDVHRVGQQRSWPTNGRPDASQARERTARRTAEPYCGSCQARCVGAVSDALCVTWFSSVSCTPCTLFLSVLTAFRRPDVLHFRPLRRVKLDERIYDARRLSAIMNVFRSIL</sequence>
<evidence type="ECO:0000256" key="1">
    <source>
        <dbReference type="SAM" id="MobiDB-lite"/>
    </source>
</evidence>
<dbReference type="AlphaFoldDB" id="A0A6I9WUM5"/>
<protein>
    <submittedName>
        <fullName evidence="3">Uncharacterized protein LOC105431184 isoform X1</fullName>
    </submittedName>
</protein>
<dbReference type="GeneID" id="105431184"/>
<dbReference type="RefSeq" id="XP_011643516.1">
    <property type="nucleotide sequence ID" value="XM_011645214.2"/>
</dbReference>
<accession>A0A6I9WUM5</accession>
<name>A0A6I9WUM5_9HYME</name>
<feature type="region of interest" description="Disordered" evidence="1">
    <location>
        <begin position="1"/>
        <end position="37"/>
    </location>
</feature>
<evidence type="ECO:0000313" key="2">
    <source>
        <dbReference type="Proteomes" id="UP000504615"/>
    </source>
</evidence>
<gene>
    <name evidence="3" type="primary">LOC105431184</name>
</gene>
<reference evidence="3" key="1">
    <citation type="submission" date="2025-08" db="UniProtKB">
        <authorList>
            <consortium name="RefSeq"/>
        </authorList>
    </citation>
    <scope>IDENTIFICATION</scope>
</reference>
<organism evidence="2 3">
    <name type="scientific">Pogonomyrmex barbatus</name>
    <name type="common">red harvester ant</name>
    <dbReference type="NCBI Taxonomy" id="144034"/>
    <lineage>
        <taxon>Eukaryota</taxon>
        <taxon>Metazoa</taxon>
        <taxon>Ecdysozoa</taxon>
        <taxon>Arthropoda</taxon>
        <taxon>Hexapoda</taxon>
        <taxon>Insecta</taxon>
        <taxon>Pterygota</taxon>
        <taxon>Neoptera</taxon>
        <taxon>Endopterygota</taxon>
        <taxon>Hymenoptera</taxon>
        <taxon>Apocrita</taxon>
        <taxon>Aculeata</taxon>
        <taxon>Formicoidea</taxon>
        <taxon>Formicidae</taxon>
        <taxon>Myrmicinae</taxon>
        <taxon>Pogonomyrmex</taxon>
    </lineage>
</organism>
<keyword evidence="2" id="KW-1185">Reference proteome</keyword>